<gene>
    <name evidence="1" type="ORF">AARAC_009834</name>
</gene>
<keyword evidence="1" id="KW-0489">Methyltransferase</keyword>
<dbReference type="EMBL" id="NEXV01000052">
    <property type="protein sequence ID" value="PIG89541.1"/>
    <property type="molecule type" value="Genomic_DNA"/>
</dbReference>
<reference evidence="1 2" key="1">
    <citation type="submission" date="2017-05" db="EMBL/GenBank/DDBJ databases">
        <title>Genome sequence for an aflatoxigenic pathogen of Argentinian peanut, Aspergillus arachidicola.</title>
        <authorList>
            <person name="Moore G."/>
            <person name="Beltz S.B."/>
            <person name="Mack B.M."/>
        </authorList>
    </citation>
    <scope>NUCLEOTIDE SEQUENCE [LARGE SCALE GENOMIC DNA]</scope>
    <source>
        <strain evidence="1 2">CBS 117610</strain>
    </source>
</reference>
<organism evidence="1 2">
    <name type="scientific">Aspergillus arachidicola</name>
    <dbReference type="NCBI Taxonomy" id="656916"/>
    <lineage>
        <taxon>Eukaryota</taxon>
        <taxon>Fungi</taxon>
        <taxon>Dikarya</taxon>
        <taxon>Ascomycota</taxon>
        <taxon>Pezizomycotina</taxon>
        <taxon>Eurotiomycetes</taxon>
        <taxon>Eurotiomycetidae</taxon>
        <taxon>Eurotiales</taxon>
        <taxon>Aspergillaceae</taxon>
        <taxon>Aspergillus</taxon>
        <taxon>Aspergillus subgen. Circumdati</taxon>
    </lineage>
</organism>
<keyword evidence="2" id="KW-1185">Reference proteome</keyword>
<keyword evidence="1" id="KW-0808">Transferase</keyword>
<sequence length="265" mass="30476">MSTQTEVFTGTEGSYLLPHHVTEADRLQRQHRHFAAASDEAYFGFTLPPSTGRPLRILDSGCADGVWLHDMAKRYPEHSWDLHGVDIASHLFNDSVDIDFRYHDIRQPFPSDWNWEGSFDIIHQRPGGTIQLVECQWLRPEFWDTHPQQRLLGLVQVWATEGNGMDIHLADKLEPLLKELGFEDVTTVRYPLPYGAKVKDPAHRDRSAELWVESFRHLARLMGDEGIPGVAKTPEEYFAFLDRLVVEMKEKGYVPELRMVSGRKA</sequence>
<evidence type="ECO:0000313" key="2">
    <source>
        <dbReference type="Proteomes" id="UP000231358"/>
    </source>
</evidence>
<dbReference type="InterPro" id="IPR029063">
    <property type="entry name" value="SAM-dependent_MTases_sf"/>
</dbReference>
<name>A0A2G7GBV9_9EURO</name>
<dbReference type="STRING" id="656916.A0A2G7GBV9"/>
<evidence type="ECO:0000313" key="1">
    <source>
        <dbReference type="EMBL" id="PIG89541.1"/>
    </source>
</evidence>
<protein>
    <submittedName>
        <fullName evidence="1">Methyltransferase</fullName>
    </submittedName>
</protein>
<dbReference type="GO" id="GO:0032259">
    <property type="term" value="P:methylation"/>
    <property type="evidence" value="ECO:0007669"/>
    <property type="project" value="UniProtKB-KW"/>
</dbReference>
<dbReference type="GO" id="GO:0008168">
    <property type="term" value="F:methyltransferase activity"/>
    <property type="evidence" value="ECO:0007669"/>
    <property type="project" value="UniProtKB-KW"/>
</dbReference>
<dbReference type="AlphaFoldDB" id="A0A2G7GBV9"/>
<comment type="caution">
    <text evidence="1">The sequence shown here is derived from an EMBL/GenBank/DDBJ whole genome shotgun (WGS) entry which is preliminary data.</text>
</comment>
<accession>A0A2G7GBV9</accession>
<proteinExistence type="predicted"/>
<dbReference type="Proteomes" id="UP000231358">
    <property type="component" value="Unassembled WGS sequence"/>
</dbReference>
<dbReference type="Gene3D" id="3.40.50.150">
    <property type="entry name" value="Vaccinia Virus protein VP39"/>
    <property type="match status" value="1"/>
</dbReference>
<dbReference type="SUPFAM" id="SSF53335">
    <property type="entry name" value="S-adenosyl-L-methionine-dependent methyltransferases"/>
    <property type="match status" value="1"/>
</dbReference>